<dbReference type="OrthoDB" id="2605483at2759"/>
<evidence type="ECO:0000313" key="3">
    <source>
        <dbReference type="EMBL" id="KAF5348392.1"/>
    </source>
</evidence>
<dbReference type="InterPro" id="IPR046528">
    <property type="entry name" value="DUF6593"/>
</dbReference>
<reference evidence="3 4" key="1">
    <citation type="journal article" date="2020" name="ISME J.">
        <title>Uncovering the hidden diversity of litter-decomposition mechanisms in mushroom-forming fungi.</title>
        <authorList>
            <person name="Floudas D."/>
            <person name="Bentzer J."/>
            <person name="Ahren D."/>
            <person name="Johansson T."/>
            <person name="Persson P."/>
            <person name="Tunlid A."/>
        </authorList>
    </citation>
    <scope>NUCLEOTIDE SEQUENCE [LARGE SCALE GENOMIC DNA]</scope>
    <source>
        <strain evidence="3 4">CBS 291.85</strain>
    </source>
</reference>
<dbReference type="Pfam" id="PF20236">
    <property type="entry name" value="DUF6593"/>
    <property type="match status" value="1"/>
</dbReference>
<accession>A0A8H5CUV2</accession>
<evidence type="ECO:0000256" key="1">
    <source>
        <dbReference type="SAM" id="MobiDB-lite"/>
    </source>
</evidence>
<proteinExistence type="predicted"/>
<evidence type="ECO:0000259" key="2">
    <source>
        <dbReference type="Pfam" id="PF20236"/>
    </source>
</evidence>
<comment type="caution">
    <text evidence="3">The sequence shown here is derived from an EMBL/GenBank/DDBJ whole genome shotgun (WGS) entry which is preliminary data.</text>
</comment>
<organism evidence="3 4">
    <name type="scientific">Tetrapyrgos nigripes</name>
    <dbReference type="NCBI Taxonomy" id="182062"/>
    <lineage>
        <taxon>Eukaryota</taxon>
        <taxon>Fungi</taxon>
        <taxon>Dikarya</taxon>
        <taxon>Basidiomycota</taxon>
        <taxon>Agaricomycotina</taxon>
        <taxon>Agaricomycetes</taxon>
        <taxon>Agaricomycetidae</taxon>
        <taxon>Agaricales</taxon>
        <taxon>Marasmiineae</taxon>
        <taxon>Marasmiaceae</taxon>
        <taxon>Tetrapyrgos</taxon>
    </lineage>
</organism>
<feature type="region of interest" description="Disordered" evidence="1">
    <location>
        <begin position="279"/>
        <end position="327"/>
    </location>
</feature>
<name>A0A8H5CUV2_9AGAR</name>
<evidence type="ECO:0000313" key="4">
    <source>
        <dbReference type="Proteomes" id="UP000559256"/>
    </source>
</evidence>
<feature type="compositionally biased region" description="Low complexity" evidence="1">
    <location>
        <begin position="290"/>
        <end position="309"/>
    </location>
</feature>
<feature type="compositionally biased region" description="Polar residues" evidence="1">
    <location>
        <begin position="310"/>
        <end position="327"/>
    </location>
</feature>
<feature type="compositionally biased region" description="Polar residues" evidence="1">
    <location>
        <begin position="279"/>
        <end position="289"/>
    </location>
</feature>
<dbReference type="EMBL" id="JAACJM010000086">
    <property type="protein sequence ID" value="KAF5348392.1"/>
    <property type="molecule type" value="Genomic_DNA"/>
</dbReference>
<gene>
    <name evidence="3" type="ORF">D9758_010915</name>
</gene>
<sequence length="327" mass="36481">MELSLVNNDPTRTLLVNHDGIPMYNITTRRDSPISANYPYPTLRQAQTYPRSPIHNASLKASKSIADYESALQETKITTVTRLERHGGRSAGRAQIEIGQLTYHNNRKALRRDGVELCLMEEKNGYRMMLNSSVAVPQVQEGSGENHGLGSEQENGKTRIAESGSFSWSFTGPDKKSYKWQIFLQYPVLILDDTTQTPLARYRQAQLGIISRQSRRAFLEIFPAGIYCSDMIVVTFISFMVYQFPPSTNDDDPENSTGPGAVLRPQLFAPNRQFHISTGPDTGLSLRQRNSLGSVSSGSTTSSWTNISNPDSGPWSSWTDFSDTNSR</sequence>
<dbReference type="Proteomes" id="UP000559256">
    <property type="component" value="Unassembled WGS sequence"/>
</dbReference>
<protein>
    <recommendedName>
        <fullName evidence="2">DUF6593 domain-containing protein</fullName>
    </recommendedName>
</protein>
<feature type="domain" description="DUF6593" evidence="2">
    <location>
        <begin position="8"/>
        <end position="237"/>
    </location>
</feature>
<dbReference type="AlphaFoldDB" id="A0A8H5CUV2"/>
<keyword evidence="4" id="KW-1185">Reference proteome</keyword>